<feature type="domain" description="DUF6017" evidence="1">
    <location>
        <begin position="171"/>
        <end position="304"/>
    </location>
</feature>
<dbReference type="EMBL" id="JANPWE010000010">
    <property type="protein sequence ID" value="MCR6546730.1"/>
    <property type="molecule type" value="Genomic_DNA"/>
</dbReference>
<dbReference type="InterPro" id="IPR046059">
    <property type="entry name" value="DUF6017"/>
</dbReference>
<evidence type="ECO:0000259" key="1">
    <source>
        <dbReference type="Pfam" id="PF19481"/>
    </source>
</evidence>
<evidence type="ECO:0000313" key="3">
    <source>
        <dbReference type="Proteomes" id="UP001524944"/>
    </source>
</evidence>
<proteinExistence type="predicted"/>
<accession>A0ABT1Y9E7</accession>
<evidence type="ECO:0000313" key="2">
    <source>
        <dbReference type="EMBL" id="MCR6546730.1"/>
    </source>
</evidence>
<organism evidence="2 3">
    <name type="scientific">Dehalobacterium formicoaceticum</name>
    <dbReference type="NCBI Taxonomy" id="51515"/>
    <lineage>
        <taxon>Bacteria</taxon>
        <taxon>Bacillati</taxon>
        <taxon>Bacillota</taxon>
        <taxon>Clostridia</taxon>
        <taxon>Eubacteriales</taxon>
        <taxon>Peptococcaceae</taxon>
        <taxon>Dehalobacterium</taxon>
    </lineage>
</organism>
<sequence>MAVFRVEKTKDYTVMANHHLRNVALSLKAKGLLSLMLSLPENWDYTTKGLSCICKDGIDSINATIKELEEHGYVVRRRTRNEKGQLTSIEYTILEQPQLLDNSELSPKRENPILDKPILDNPTLEKPILEKPKLGEPILVKPHQLNTNTSKTNSLNPDVLNIDSSNPYQSNPNPIKNFPQKRIGYEEIGCDTAQEVKEMVLENLEYECISQRYNDDRLDEIVDLMVETLCSTKPTINIAGEEYPAQLVKEKLLRINSSHIEYVFFCLDKNTTYIRNIRRYLLATLFNAPSTIDHYYTALVKHDFGGRP</sequence>
<dbReference type="Pfam" id="PF19481">
    <property type="entry name" value="DUF6017"/>
    <property type="match status" value="1"/>
</dbReference>
<comment type="caution">
    <text evidence="2">The sequence shown here is derived from an EMBL/GenBank/DDBJ whole genome shotgun (WGS) entry which is preliminary data.</text>
</comment>
<protein>
    <submittedName>
        <fullName evidence="2">Helix-turn-helix domain-containing protein</fullName>
    </submittedName>
</protein>
<dbReference type="RefSeq" id="WP_089612193.1">
    <property type="nucleotide sequence ID" value="NZ_CP022121.1"/>
</dbReference>
<reference evidence="2 3" key="1">
    <citation type="submission" date="2022-08" db="EMBL/GenBank/DDBJ databases">
        <title>Proteogenomics of the novel Dehalobacterium formicoaceticum strain EZ94 highlights a key role of methyltransferases during anaerobic dichloromethane degradation.</title>
        <authorList>
            <person name="Wasmund K."/>
        </authorList>
    </citation>
    <scope>NUCLEOTIDE SEQUENCE [LARGE SCALE GENOMIC DNA]</scope>
    <source>
        <strain evidence="2 3">EZ94</strain>
    </source>
</reference>
<keyword evidence="3" id="KW-1185">Reference proteome</keyword>
<name>A0ABT1Y9E7_9FIRM</name>
<gene>
    <name evidence="2" type="ORF">NVS47_14610</name>
</gene>
<dbReference type="Proteomes" id="UP001524944">
    <property type="component" value="Unassembled WGS sequence"/>
</dbReference>